<dbReference type="PRINTS" id="PR00119">
    <property type="entry name" value="CATATPASE"/>
</dbReference>
<dbReference type="SFLD" id="SFLDS00003">
    <property type="entry name" value="Haloacid_Dehalogenase"/>
    <property type="match status" value="1"/>
</dbReference>
<gene>
    <name evidence="14" type="ORF">IPN02_18520</name>
</gene>
<feature type="transmembrane region" description="Helical" evidence="12">
    <location>
        <begin position="245"/>
        <end position="263"/>
    </location>
</feature>
<feature type="transmembrane region" description="Helical" evidence="12">
    <location>
        <begin position="825"/>
        <end position="846"/>
    </location>
</feature>
<evidence type="ECO:0000256" key="10">
    <source>
        <dbReference type="ARBA" id="ARBA00049360"/>
    </source>
</evidence>
<comment type="subcellular location">
    <subcellularLocation>
        <location evidence="1">Cell membrane</location>
        <topology evidence="1">Multi-pass membrane protein</topology>
    </subcellularLocation>
</comment>
<evidence type="ECO:0000256" key="7">
    <source>
        <dbReference type="ARBA" id="ARBA00022967"/>
    </source>
</evidence>
<dbReference type="Gene3D" id="2.70.150.10">
    <property type="entry name" value="Calcium-transporting ATPase, cytoplasmic transduction domain A"/>
    <property type="match status" value="1"/>
</dbReference>
<evidence type="ECO:0000256" key="6">
    <source>
        <dbReference type="ARBA" id="ARBA00022840"/>
    </source>
</evidence>
<protein>
    <submittedName>
        <fullName evidence="14">Cation-transporting P-type ATPase</fullName>
    </submittedName>
</protein>
<keyword evidence="3" id="KW-1003">Cell membrane</keyword>
<dbReference type="NCBIfam" id="TIGR01494">
    <property type="entry name" value="ATPase_P-type"/>
    <property type="match status" value="3"/>
</dbReference>
<organism evidence="14 15">
    <name type="scientific">Candidatus Neomicrothrix subdominans</name>
    <dbReference type="NCBI Taxonomy" id="2954438"/>
    <lineage>
        <taxon>Bacteria</taxon>
        <taxon>Bacillati</taxon>
        <taxon>Actinomycetota</taxon>
        <taxon>Acidimicrobiia</taxon>
        <taxon>Acidimicrobiales</taxon>
        <taxon>Microthrixaceae</taxon>
        <taxon>Candidatus Neomicrothrix</taxon>
    </lineage>
</organism>
<dbReference type="EMBL" id="JADJZA010000010">
    <property type="protein sequence ID" value="MBK9298782.1"/>
    <property type="molecule type" value="Genomic_DNA"/>
</dbReference>
<evidence type="ECO:0000256" key="4">
    <source>
        <dbReference type="ARBA" id="ARBA00022692"/>
    </source>
</evidence>
<evidence type="ECO:0000313" key="14">
    <source>
        <dbReference type="EMBL" id="MBK9298782.1"/>
    </source>
</evidence>
<dbReference type="PANTHER" id="PTHR43294:SF21">
    <property type="entry name" value="CATION TRANSPORTING ATPASE"/>
    <property type="match status" value="1"/>
</dbReference>
<feature type="region of interest" description="Disordered" evidence="11">
    <location>
        <begin position="1"/>
        <end position="40"/>
    </location>
</feature>
<dbReference type="PROSITE" id="PS00154">
    <property type="entry name" value="ATPASE_E1_E2"/>
    <property type="match status" value="1"/>
</dbReference>
<feature type="domain" description="Cation-transporting P-type ATPase N-terminal" evidence="13">
    <location>
        <begin position="24"/>
        <end position="93"/>
    </location>
</feature>
<dbReference type="InterPro" id="IPR059000">
    <property type="entry name" value="ATPase_P-type_domA"/>
</dbReference>
<feature type="compositionally biased region" description="Basic and acidic residues" evidence="11">
    <location>
        <begin position="30"/>
        <end position="40"/>
    </location>
</feature>
<keyword evidence="6" id="KW-0067">ATP-binding</keyword>
<dbReference type="InterPro" id="IPR023299">
    <property type="entry name" value="ATPase_P-typ_cyto_dom_N"/>
</dbReference>
<dbReference type="InterPro" id="IPR023214">
    <property type="entry name" value="HAD_sf"/>
</dbReference>
<dbReference type="Pfam" id="PF00690">
    <property type="entry name" value="Cation_ATPase_N"/>
    <property type="match status" value="1"/>
</dbReference>
<evidence type="ECO:0000256" key="8">
    <source>
        <dbReference type="ARBA" id="ARBA00022989"/>
    </source>
</evidence>
<dbReference type="Gene3D" id="1.20.1110.10">
    <property type="entry name" value="Calcium-transporting ATPase, transmembrane domain"/>
    <property type="match status" value="1"/>
</dbReference>
<dbReference type="GO" id="GO:0016887">
    <property type="term" value="F:ATP hydrolysis activity"/>
    <property type="evidence" value="ECO:0007669"/>
    <property type="project" value="InterPro"/>
</dbReference>
<evidence type="ECO:0000256" key="2">
    <source>
        <dbReference type="ARBA" id="ARBA00005675"/>
    </source>
</evidence>
<dbReference type="GO" id="GO:0005524">
    <property type="term" value="F:ATP binding"/>
    <property type="evidence" value="ECO:0007669"/>
    <property type="project" value="UniProtKB-KW"/>
</dbReference>
<dbReference type="Pfam" id="PF00702">
    <property type="entry name" value="Hydrolase"/>
    <property type="match status" value="1"/>
</dbReference>
<evidence type="ECO:0000256" key="9">
    <source>
        <dbReference type="ARBA" id="ARBA00023136"/>
    </source>
</evidence>
<dbReference type="InterPro" id="IPR018303">
    <property type="entry name" value="ATPase_P-typ_P_site"/>
</dbReference>
<feature type="transmembrane region" description="Helical" evidence="12">
    <location>
        <begin position="275"/>
        <end position="300"/>
    </location>
</feature>
<dbReference type="InterPro" id="IPR001757">
    <property type="entry name" value="P_typ_ATPase"/>
</dbReference>
<dbReference type="InterPro" id="IPR023298">
    <property type="entry name" value="ATPase_P-typ_TM_dom_sf"/>
</dbReference>
<dbReference type="InterPro" id="IPR004014">
    <property type="entry name" value="ATPase_P-typ_cation-transptr_N"/>
</dbReference>
<feature type="transmembrane region" description="Helical" evidence="12">
    <location>
        <begin position="858"/>
        <end position="877"/>
    </location>
</feature>
<feature type="transmembrane region" description="Helical" evidence="12">
    <location>
        <begin position="69"/>
        <end position="90"/>
    </location>
</feature>
<keyword evidence="5" id="KW-0547">Nucleotide-binding</keyword>
<dbReference type="InterPro" id="IPR036412">
    <property type="entry name" value="HAD-like_sf"/>
</dbReference>
<evidence type="ECO:0000256" key="12">
    <source>
        <dbReference type="SAM" id="Phobius"/>
    </source>
</evidence>
<dbReference type="InterPro" id="IPR008250">
    <property type="entry name" value="ATPase_P-typ_transduc_dom_A_sf"/>
</dbReference>
<dbReference type="SUPFAM" id="SSF81653">
    <property type="entry name" value="Calcium ATPase, transduction domain A"/>
    <property type="match status" value="1"/>
</dbReference>
<dbReference type="Gene3D" id="3.40.1110.10">
    <property type="entry name" value="Calcium-transporting ATPase, cytoplasmic domain N"/>
    <property type="match status" value="1"/>
</dbReference>
<dbReference type="PRINTS" id="PR00121">
    <property type="entry name" value="NAKATPASE"/>
</dbReference>
<dbReference type="Proteomes" id="UP000727993">
    <property type="component" value="Unassembled WGS sequence"/>
</dbReference>
<feature type="transmembrane region" description="Helical" evidence="12">
    <location>
        <begin position="96"/>
        <end position="113"/>
    </location>
</feature>
<dbReference type="SUPFAM" id="SSF81665">
    <property type="entry name" value="Calcium ATPase, transmembrane domain M"/>
    <property type="match status" value="1"/>
</dbReference>
<feature type="transmembrane region" description="Helical" evidence="12">
    <location>
        <begin position="784"/>
        <end position="804"/>
    </location>
</feature>
<evidence type="ECO:0000259" key="13">
    <source>
        <dbReference type="SMART" id="SM00831"/>
    </source>
</evidence>
<keyword evidence="8 12" id="KW-1133">Transmembrane helix</keyword>
<evidence type="ECO:0000256" key="1">
    <source>
        <dbReference type="ARBA" id="ARBA00004651"/>
    </source>
</evidence>
<dbReference type="SUPFAM" id="SSF56784">
    <property type="entry name" value="HAD-like"/>
    <property type="match status" value="1"/>
</dbReference>
<dbReference type="SFLD" id="SFLDG00002">
    <property type="entry name" value="C1.7:_P-type_atpase_like"/>
    <property type="match status" value="1"/>
</dbReference>
<keyword evidence="7" id="KW-1278">Translocase</keyword>
<comment type="catalytic activity">
    <reaction evidence="10">
        <text>ATP + H2O = ADP + phosphate + H(+)</text>
        <dbReference type="Rhea" id="RHEA:13065"/>
        <dbReference type="ChEBI" id="CHEBI:15377"/>
        <dbReference type="ChEBI" id="CHEBI:15378"/>
        <dbReference type="ChEBI" id="CHEBI:30616"/>
        <dbReference type="ChEBI" id="CHEBI:43474"/>
        <dbReference type="ChEBI" id="CHEBI:456216"/>
    </reaction>
</comment>
<name>A0A936TG62_9ACTN</name>
<dbReference type="Gene3D" id="3.40.50.1000">
    <property type="entry name" value="HAD superfamily/HAD-like"/>
    <property type="match status" value="1"/>
</dbReference>
<keyword evidence="9 12" id="KW-0472">Membrane</keyword>
<dbReference type="AlphaFoldDB" id="A0A936TG62"/>
<dbReference type="GO" id="GO:0005886">
    <property type="term" value="C:plasma membrane"/>
    <property type="evidence" value="ECO:0007669"/>
    <property type="project" value="UniProtKB-SubCell"/>
</dbReference>
<evidence type="ECO:0000256" key="3">
    <source>
        <dbReference type="ARBA" id="ARBA00022475"/>
    </source>
</evidence>
<dbReference type="Pfam" id="PF00689">
    <property type="entry name" value="Cation_ATPase_C"/>
    <property type="match status" value="1"/>
</dbReference>
<dbReference type="Pfam" id="PF00122">
    <property type="entry name" value="E1-E2_ATPase"/>
    <property type="match status" value="1"/>
</dbReference>
<dbReference type="PANTHER" id="PTHR43294">
    <property type="entry name" value="SODIUM/POTASSIUM-TRANSPORTING ATPASE SUBUNIT ALPHA"/>
    <property type="match status" value="1"/>
</dbReference>
<dbReference type="InterPro" id="IPR006068">
    <property type="entry name" value="ATPase_P-typ_cation-transptr_C"/>
</dbReference>
<keyword evidence="4 12" id="KW-0812">Transmembrane</keyword>
<comment type="similarity">
    <text evidence="2">Belongs to the cation transport ATPase (P-type) (TC 3.A.3) family. Type IIA subfamily.</text>
</comment>
<evidence type="ECO:0000256" key="5">
    <source>
        <dbReference type="ARBA" id="ARBA00022741"/>
    </source>
</evidence>
<proteinExistence type="inferred from homology"/>
<reference evidence="14 15" key="1">
    <citation type="submission" date="2020-10" db="EMBL/GenBank/DDBJ databases">
        <title>Connecting structure to function with the recovery of over 1000 high-quality activated sludge metagenome-assembled genomes encoding full-length rRNA genes using long-read sequencing.</title>
        <authorList>
            <person name="Singleton C.M."/>
            <person name="Petriglieri F."/>
            <person name="Kristensen J.M."/>
            <person name="Kirkegaard R.H."/>
            <person name="Michaelsen T.Y."/>
            <person name="Andersen M.H."/>
            <person name="Karst S.M."/>
            <person name="Dueholm M.S."/>
            <person name="Nielsen P.H."/>
            <person name="Albertsen M."/>
        </authorList>
    </citation>
    <scope>NUCLEOTIDE SEQUENCE [LARGE SCALE GENOMIC DNA]</scope>
    <source>
        <strain evidence="14">Lyne_18-Q3-R50-59_MAXAC.006</strain>
    </source>
</reference>
<sequence length="900" mass="94291">MPLRRREAKGPQPDGGYADSADGGGPHVTGRREPTRRDGLTEAEVAAQRVRVGPNEMPPPERVPAWRKLVAQFVHFFALMLWAAGVLAILGGLPELGGAIFVVIVINGVFAFVQEHRADRAAERLRDLLPQSVTVIRNGVPTTILATEVVPDDLVVLAEGNRVSADLECVESHGLSVDVSTLTGESVPDSVAVGDTLYAGSFLVEGQGLAVVSATGSRTRLAQIAVLTESTDRPDTPLTRELHRLVRTVAAIAVGVGATFFGLTALLDTPASDGFIFAIGITVALVPEGLLPTVTLSLAIGAQQMADQHALVRRLESVETLGSTTFICTDKTGTITQNRMSVAQVWTSEGLVRIDGSGYEPAATVEADGPAARRVAADAAITALACSTGRAVENSGVWVAHGDPMEAAIDALTRRLGLDAGMPEAAITNKFPFDPHRRRASVVTDTEVLVKGAPDSVFERCDALDPSAPAALAAMAERGLRVLAVAAAGPRPERVPTTADEAEHGLKLLALLGFQDPPRPEARGAIDACRAAGIGVAMITGDDPRTARAIAEQVDLRTSDAPVLSGTDLPDDDQLLGALIDRDGVVIARVSPEQKLRIAKALRARGHVVAMTGDGVNDGPALREADIGVAMGLTGSDVAREAADLVLLDDNFATIVAAVRQGRATFENARRFLTYHLTDNVAELTPFAIWALSGGRFPLALGVLQVLALDIGTDTLSAAALGAEPATEGVMAQPPSSGRLLNRTTAIRAFTVAGPTEAVFEMGAFIVGLMAAGWRPGDPFPTGIQLAAASGAAFLTVVVAQSANAFACRSLTRPAWRLGWFTNRFLLAAVVVEVCLAGLFIAVPALANFVGQRLPPAATWPVILLSAPAVLVADAMWKRRAVRGPVREGSELPPEHEKQS</sequence>
<evidence type="ECO:0000313" key="15">
    <source>
        <dbReference type="Proteomes" id="UP000727993"/>
    </source>
</evidence>
<accession>A0A936TG62</accession>
<dbReference type="SMART" id="SM00831">
    <property type="entry name" value="Cation_ATPase_N"/>
    <property type="match status" value="1"/>
</dbReference>
<feature type="transmembrane region" description="Helical" evidence="12">
    <location>
        <begin position="749"/>
        <end position="772"/>
    </location>
</feature>
<dbReference type="InterPro" id="IPR050510">
    <property type="entry name" value="Cation_transp_ATPase_P-type"/>
</dbReference>
<dbReference type="SFLD" id="SFLDF00027">
    <property type="entry name" value="p-type_atpase"/>
    <property type="match status" value="1"/>
</dbReference>
<dbReference type="InterPro" id="IPR044492">
    <property type="entry name" value="P_typ_ATPase_HD_dom"/>
</dbReference>
<evidence type="ECO:0000256" key="11">
    <source>
        <dbReference type="SAM" id="MobiDB-lite"/>
    </source>
</evidence>
<dbReference type="SUPFAM" id="SSF81660">
    <property type="entry name" value="Metal cation-transporting ATPase, ATP-binding domain N"/>
    <property type="match status" value="1"/>
</dbReference>
<comment type="caution">
    <text evidence="14">The sequence shown here is derived from an EMBL/GenBank/DDBJ whole genome shotgun (WGS) entry which is preliminary data.</text>
</comment>